<feature type="signal peptide" evidence="1">
    <location>
        <begin position="1"/>
        <end position="20"/>
    </location>
</feature>
<dbReference type="NCBIfam" id="TIGR02595">
    <property type="entry name" value="PEP_CTERM"/>
    <property type="match status" value="1"/>
</dbReference>
<organism evidence="3 4">
    <name type="scientific">endosymbiont of Galathealinum brachiosum</name>
    <dbReference type="NCBI Taxonomy" id="2200906"/>
    <lineage>
        <taxon>Bacteria</taxon>
        <taxon>Pseudomonadati</taxon>
        <taxon>Pseudomonadota</taxon>
        <taxon>Gammaproteobacteria</taxon>
        <taxon>sulfur-oxidizing symbionts</taxon>
    </lineage>
</organism>
<dbReference type="AlphaFoldDB" id="A0A370DHY8"/>
<keyword evidence="4" id="KW-1185">Reference proteome</keyword>
<feature type="domain" description="Ice-binding protein C-terminal" evidence="2">
    <location>
        <begin position="158"/>
        <end position="182"/>
    </location>
</feature>
<dbReference type="NCBIfam" id="TIGR03370">
    <property type="entry name" value="VPLPA-CTERM"/>
    <property type="match status" value="1"/>
</dbReference>
<comment type="caution">
    <text evidence="3">The sequence shown here is derived from an EMBL/GenBank/DDBJ whole genome shotgun (WGS) entry which is preliminary data.</text>
</comment>
<dbReference type="Pfam" id="PF07589">
    <property type="entry name" value="PEP-CTERM"/>
    <property type="match status" value="1"/>
</dbReference>
<evidence type="ECO:0000313" key="3">
    <source>
        <dbReference type="EMBL" id="RDH84501.1"/>
    </source>
</evidence>
<reference evidence="3 4" key="1">
    <citation type="journal article" date="2018" name="ISME J.">
        <title>Endosymbiont genomes yield clues of tubeworm success.</title>
        <authorList>
            <person name="Li Y."/>
            <person name="Liles M.R."/>
            <person name="Halanych K.M."/>
        </authorList>
    </citation>
    <scope>NUCLEOTIDE SEQUENCE [LARGE SCALE GENOMIC DNA]</scope>
    <source>
        <strain evidence="3">A1464</strain>
    </source>
</reference>
<evidence type="ECO:0000259" key="2">
    <source>
        <dbReference type="Pfam" id="PF07589"/>
    </source>
</evidence>
<dbReference type="Proteomes" id="UP000254266">
    <property type="component" value="Unassembled WGS sequence"/>
</dbReference>
<dbReference type="InterPro" id="IPR013424">
    <property type="entry name" value="Ice-binding_C"/>
</dbReference>
<accession>A0A370DHY8</accession>
<dbReference type="EMBL" id="QFXC01000007">
    <property type="protein sequence ID" value="RDH84501.1"/>
    <property type="molecule type" value="Genomic_DNA"/>
</dbReference>
<keyword evidence="1" id="KW-0732">Signal</keyword>
<evidence type="ECO:0000256" key="1">
    <source>
        <dbReference type="SAM" id="SignalP"/>
    </source>
</evidence>
<protein>
    <recommendedName>
        <fullName evidence="2">Ice-binding protein C-terminal domain-containing protein</fullName>
    </recommendedName>
</protein>
<dbReference type="InterPro" id="IPR022472">
    <property type="entry name" value="VPLPA-CTERM"/>
</dbReference>
<proteinExistence type="predicted"/>
<name>A0A370DHY8_9GAMM</name>
<evidence type="ECO:0000313" key="4">
    <source>
        <dbReference type="Proteomes" id="UP000254266"/>
    </source>
</evidence>
<feature type="chain" id="PRO_5016563080" description="Ice-binding protein C-terminal domain-containing protein" evidence="1">
    <location>
        <begin position="21"/>
        <end position="184"/>
    </location>
</feature>
<gene>
    <name evidence="3" type="ORF">DIZ80_03205</name>
</gene>
<sequence length="184" mass="19061">MKKLKYMVCALVLFSANANAALIDLTINGVVEGALNWGGLTAGDSISANLVLDTEGYTGTGSETFYFTGSNTLDITAGTFSFDESMDSALTSSITFQNGELADLNFGALFGINGAPEEFDSFGLGILAQRSVTTGNGGNAVTTDYVLSAHWEATTLSPVPVPAALWLFGSGLIGLAGLAKRRKA</sequence>